<gene>
    <name evidence="2" type="ORF">CAL13_05595</name>
</gene>
<evidence type="ECO:0000259" key="1">
    <source>
        <dbReference type="Pfam" id="PF14226"/>
    </source>
</evidence>
<dbReference type="PRINTS" id="PR00682">
    <property type="entry name" value="IPNSYNTHASE"/>
</dbReference>
<reference evidence="2 3" key="1">
    <citation type="submission" date="2017-05" db="EMBL/GenBank/DDBJ databases">
        <title>Complete and WGS of Bordetella genogroups.</title>
        <authorList>
            <person name="Spilker T."/>
            <person name="LiPuma J."/>
        </authorList>
    </citation>
    <scope>NUCLEOTIDE SEQUENCE [LARGE SCALE GENOMIC DNA]</scope>
    <source>
        <strain evidence="2 3">AU17164</strain>
    </source>
</reference>
<dbReference type="EMBL" id="CP021109">
    <property type="protein sequence ID" value="ARP85737.1"/>
    <property type="molecule type" value="Genomic_DNA"/>
</dbReference>
<organism evidence="2 3">
    <name type="scientific">Bordetella genomosp. 9</name>
    <dbReference type="NCBI Taxonomy" id="1416803"/>
    <lineage>
        <taxon>Bacteria</taxon>
        <taxon>Pseudomonadati</taxon>
        <taxon>Pseudomonadota</taxon>
        <taxon>Betaproteobacteria</taxon>
        <taxon>Burkholderiales</taxon>
        <taxon>Alcaligenaceae</taxon>
        <taxon>Bordetella</taxon>
    </lineage>
</organism>
<dbReference type="SUPFAM" id="SSF51197">
    <property type="entry name" value="Clavaminate synthase-like"/>
    <property type="match status" value="1"/>
</dbReference>
<sequence length="324" mass="35253">MPQKNSTSGSDRAPAFDNTGQKAAAFSDFCGVPVIDVGPLIRPGSRTAMLAVMRQIREACNDNRLFYLAGHGISPGLLRAVYLSSAHFFLLDAKFKNIICSASDGRGYLADKRGIFKQAALASSEPIYAAADTGPFRYGWNKGGPAAPMAAKRPCARSTGALVERYYREIFALCRNLLKGCAIAQGKPADAFRGLYRHPVLYARLQQYGGEDKGLGIRGERHDQLVILWGEKLPNIDIRFPSDGHGQEDGAGIAWAGPWVLRVGDIMARWSNDLLVAGPHLATTRGGRARYCVPVFFDEGERPALILRKKSAETGPPGRLHLIQ</sequence>
<dbReference type="Pfam" id="PF14226">
    <property type="entry name" value="DIOX_N"/>
    <property type="match status" value="1"/>
</dbReference>
<evidence type="ECO:0000313" key="3">
    <source>
        <dbReference type="Proteomes" id="UP000194139"/>
    </source>
</evidence>
<dbReference type="Gene3D" id="2.60.120.330">
    <property type="entry name" value="B-lactam Antibiotic, Isopenicillin N Synthase, Chain"/>
    <property type="match status" value="1"/>
</dbReference>
<feature type="domain" description="Non-haem dioxygenase N-terminal" evidence="1">
    <location>
        <begin position="32"/>
        <end position="125"/>
    </location>
</feature>
<protein>
    <recommendedName>
        <fullName evidence="1">Non-haem dioxygenase N-terminal domain-containing protein</fullName>
    </recommendedName>
</protein>
<dbReference type="InterPro" id="IPR027443">
    <property type="entry name" value="IPNS-like_sf"/>
</dbReference>
<proteinExistence type="predicted"/>
<accession>A0A1W6YXC8</accession>
<dbReference type="AlphaFoldDB" id="A0A1W6YXC8"/>
<keyword evidence="3" id="KW-1185">Reference proteome</keyword>
<dbReference type="InterPro" id="IPR026992">
    <property type="entry name" value="DIOX_N"/>
</dbReference>
<evidence type="ECO:0000313" key="2">
    <source>
        <dbReference type="EMBL" id="ARP85737.1"/>
    </source>
</evidence>
<dbReference type="Proteomes" id="UP000194139">
    <property type="component" value="Chromosome"/>
</dbReference>
<name>A0A1W6YXC8_9BORD</name>